<name>A0A0B6ZQ91_9EUPU</name>
<gene>
    <name evidence="1" type="primary">ORF72329</name>
</gene>
<dbReference type="EMBL" id="HACG01023111">
    <property type="protein sequence ID" value="CEK69976.1"/>
    <property type="molecule type" value="Transcribed_RNA"/>
</dbReference>
<organism evidence="1">
    <name type="scientific">Arion vulgaris</name>
    <dbReference type="NCBI Taxonomy" id="1028688"/>
    <lineage>
        <taxon>Eukaryota</taxon>
        <taxon>Metazoa</taxon>
        <taxon>Spiralia</taxon>
        <taxon>Lophotrochozoa</taxon>
        <taxon>Mollusca</taxon>
        <taxon>Gastropoda</taxon>
        <taxon>Heterobranchia</taxon>
        <taxon>Euthyneura</taxon>
        <taxon>Panpulmonata</taxon>
        <taxon>Eupulmonata</taxon>
        <taxon>Stylommatophora</taxon>
        <taxon>Helicina</taxon>
        <taxon>Arionoidea</taxon>
        <taxon>Arionidae</taxon>
        <taxon>Arion</taxon>
    </lineage>
</organism>
<feature type="non-terminal residue" evidence="1">
    <location>
        <position position="71"/>
    </location>
</feature>
<dbReference type="AlphaFoldDB" id="A0A0B6ZQ91"/>
<reference evidence="1" key="1">
    <citation type="submission" date="2014-12" db="EMBL/GenBank/DDBJ databases">
        <title>Insight into the proteome of Arion vulgaris.</title>
        <authorList>
            <person name="Aradska J."/>
            <person name="Bulat T."/>
            <person name="Smidak R."/>
            <person name="Sarate P."/>
            <person name="Gangsoo J."/>
            <person name="Sialana F."/>
            <person name="Bilban M."/>
            <person name="Lubec G."/>
        </authorList>
    </citation>
    <scope>NUCLEOTIDE SEQUENCE</scope>
    <source>
        <tissue evidence="1">Skin</tissue>
    </source>
</reference>
<sequence>MRTLKFMLNHIQGFRNLEITHCTIRPGYLRDREMSVFNQRATGTTSISTLQHLLGEICVHMETPWSAMTLV</sequence>
<accession>A0A0B6ZQ91</accession>
<protein>
    <submittedName>
        <fullName evidence="1">Uncharacterized protein</fullName>
    </submittedName>
</protein>
<proteinExistence type="predicted"/>
<evidence type="ECO:0000313" key="1">
    <source>
        <dbReference type="EMBL" id="CEK69976.1"/>
    </source>
</evidence>